<dbReference type="RefSeq" id="WP_107562164.1">
    <property type="nucleotide sequence ID" value="NZ_NVQC01000020.1"/>
</dbReference>
<keyword evidence="4 8" id="KW-1003">Cell membrane</keyword>
<keyword evidence="6 8" id="KW-1133">Transmembrane helix</keyword>
<feature type="transmembrane region" description="Helical" evidence="8">
    <location>
        <begin position="45"/>
        <end position="64"/>
    </location>
</feature>
<evidence type="ECO:0000256" key="8">
    <source>
        <dbReference type="RuleBase" id="RU363041"/>
    </source>
</evidence>
<feature type="transmembrane region" description="Helical" evidence="8">
    <location>
        <begin position="199"/>
        <end position="218"/>
    </location>
</feature>
<feature type="transmembrane region" description="Helical" evidence="8">
    <location>
        <begin position="130"/>
        <end position="149"/>
    </location>
</feature>
<protein>
    <recommendedName>
        <fullName evidence="8">Probable membrane transporter protein</fullName>
    </recommendedName>
</protein>
<keyword evidence="3" id="KW-0813">Transport</keyword>
<feature type="transmembrane region" description="Helical" evidence="8">
    <location>
        <begin position="258"/>
        <end position="276"/>
    </location>
</feature>
<comment type="caution">
    <text evidence="9">The sequence shown here is derived from an EMBL/GenBank/DDBJ whole genome shotgun (WGS) entry which is preliminary data.</text>
</comment>
<feature type="transmembrane region" description="Helical" evidence="8">
    <location>
        <begin position="100"/>
        <end position="118"/>
    </location>
</feature>
<dbReference type="Proteomes" id="UP000241436">
    <property type="component" value="Unassembled WGS sequence"/>
</dbReference>
<evidence type="ECO:0000313" key="10">
    <source>
        <dbReference type="Proteomes" id="UP000241436"/>
    </source>
</evidence>
<evidence type="ECO:0000256" key="5">
    <source>
        <dbReference type="ARBA" id="ARBA00022692"/>
    </source>
</evidence>
<evidence type="ECO:0000256" key="7">
    <source>
        <dbReference type="ARBA" id="ARBA00023136"/>
    </source>
</evidence>
<evidence type="ECO:0000256" key="4">
    <source>
        <dbReference type="ARBA" id="ARBA00022475"/>
    </source>
</evidence>
<reference evidence="10" key="2">
    <citation type="journal article" date="2018" name="Environ. Microbiol.">
        <title>Bloom of a denitrifying methanotroph, 'Candidatus Methylomirabilis limnetica', in a deep stratified lake.</title>
        <authorList>
            <person name="Graf J.S."/>
            <person name="Mayr M.J."/>
            <person name="Marchant H.K."/>
            <person name="Tienken D."/>
            <person name="Hach P.F."/>
            <person name="Brand A."/>
            <person name="Schubert C.J."/>
            <person name="Kuypers M.M."/>
            <person name="Milucka J."/>
        </authorList>
    </citation>
    <scope>NUCLEOTIDE SEQUENCE [LARGE SCALE GENOMIC DNA]</scope>
    <source>
        <strain evidence="10">Zug</strain>
    </source>
</reference>
<dbReference type="PANTHER" id="PTHR30269:SF38">
    <property type="entry name" value="SULFITE EXPORTER TAUE_SAFE"/>
    <property type="match status" value="1"/>
</dbReference>
<dbReference type="EMBL" id="NVQC01000020">
    <property type="protein sequence ID" value="PTL36020.1"/>
    <property type="molecule type" value="Genomic_DNA"/>
</dbReference>
<evidence type="ECO:0000256" key="6">
    <source>
        <dbReference type="ARBA" id="ARBA00022989"/>
    </source>
</evidence>
<keyword evidence="7 8" id="KW-0472">Membrane</keyword>
<evidence type="ECO:0000313" key="9">
    <source>
        <dbReference type="EMBL" id="PTL36020.1"/>
    </source>
</evidence>
<evidence type="ECO:0000256" key="3">
    <source>
        <dbReference type="ARBA" id="ARBA00022448"/>
    </source>
</evidence>
<dbReference type="AlphaFoldDB" id="A0A2T4TY43"/>
<dbReference type="OrthoDB" id="7843147at2"/>
<keyword evidence="10" id="KW-1185">Reference proteome</keyword>
<organism evidence="9 10">
    <name type="scientific">Candidatus Methylomirabilis limnetica</name>
    <dbReference type="NCBI Taxonomy" id="2033718"/>
    <lineage>
        <taxon>Bacteria</taxon>
        <taxon>Candidatus Methylomirabilota</taxon>
        <taxon>Candidatus Methylomirabilia</taxon>
        <taxon>Candidatus Methylomirabilales</taxon>
        <taxon>Candidatus Methylomirabilaceae</taxon>
        <taxon>Candidatus Methylomirabilis</taxon>
    </lineage>
</organism>
<gene>
    <name evidence="9" type="ORF">CLG94_06910</name>
</gene>
<keyword evidence="5 8" id="KW-0812">Transmembrane</keyword>
<reference evidence="9 10" key="1">
    <citation type="submission" date="2017-09" db="EMBL/GenBank/DDBJ databases">
        <title>Bloom of a denitrifying methanotroph, Candidatus Methylomirabilis limnetica, in a deep stratified lake.</title>
        <authorList>
            <person name="Graf J.S."/>
            <person name="Marchant H.K."/>
            <person name="Tienken D."/>
            <person name="Hach P.F."/>
            <person name="Brand A."/>
            <person name="Schubert C.J."/>
            <person name="Kuypers M.M."/>
            <person name="Milucka J."/>
        </authorList>
    </citation>
    <scope>NUCLEOTIDE SEQUENCE [LARGE SCALE GENOMIC DNA]</scope>
    <source>
        <strain evidence="9 10">Zug</strain>
    </source>
</reference>
<sequence>MMDLDTGQITLIAITLFAAAVNGALGYGFSSLTVPVALIFYSNRILNPALVLVEVALNSYVLLVNRSSIRKIWKRVLPIVFGLIPGVIAGSYFLSMANPGWLKLITYLIVLPLILLQAAGVRRPIRSEHLIGVPFGAGVGVLYSTTTISGPPLALLFNNQGFVKGEFRAALGLIRMVESTVTATAYYFLGVYTAESTGLLSSIVPSVAIGIPIGAYIIRRMNAETFRRICMSFDAWVVGFGLSKVFIELGLIASPRAYGVWLAVIMIDLFLLYGFFTRGPEISAAALAVDAPDGGSRLMHQKTPTITQDDLPA</sequence>
<dbReference type="InterPro" id="IPR002781">
    <property type="entry name" value="TM_pro_TauE-like"/>
</dbReference>
<proteinExistence type="inferred from homology"/>
<dbReference type="GO" id="GO:0005886">
    <property type="term" value="C:plasma membrane"/>
    <property type="evidence" value="ECO:0007669"/>
    <property type="project" value="UniProtKB-SubCell"/>
</dbReference>
<dbReference type="Pfam" id="PF01925">
    <property type="entry name" value="TauE"/>
    <property type="match status" value="1"/>
</dbReference>
<comment type="similarity">
    <text evidence="2 8">Belongs to the 4-toluene sulfonate uptake permease (TSUP) (TC 2.A.102) family.</text>
</comment>
<name>A0A2T4TY43_9BACT</name>
<feature type="transmembrane region" description="Helical" evidence="8">
    <location>
        <begin position="230"/>
        <end position="252"/>
    </location>
</feature>
<evidence type="ECO:0000256" key="1">
    <source>
        <dbReference type="ARBA" id="ARBA00004651"/>
    </source>
</evidence>
<dbReference type="InterPro" id="IPR052017">
    <property type="entry name" value="TSUP"/>
</dbReference>
<accession>A0A2T4TY43</accession>
<dbReference type="PANTHER" id="PTHR30269">
    <property type="entry name" value="TRANSMEMBRANE PROTEIN YFCA"/>
    <property type="match status" value="1"/>
</dbReference>
<comment type="subcellular location">
    <subcellularLocation>
        <location evidence="1 8">Cell membrane</location>
        <topology evidence="1 8">Multi-pass membrane protein</topology>
    </subcellularLocation>
</comment>
<evidence type="ECO:0000256" key="2">
    <source>
        <dbReference type="ARBA" id="ARBA00009142"/>
    </source>
</evidence>
<feature type="transmembrane region" description="Helical" evidence="8">
    <location>
        <begin position="76"/>
        <end position="94"/>
    </location>
</feature>